<dbReference type="InParanoid" id="H2YGM3"/>
<proteinExistence type="predicted"/>
<dbReference type="GO" id="GO:0005829">
    <property type="term" value="C:cytosol"/>
    <property type="evidence" value="ECO:0007669"/>
    <property type="project" value="UniProtKB-ARBA"/>
</dbReference>
<dbReference type="AlphaFoldDB" id="H2YGM3"/>
<dbReference type="GeneTree" id="ENSGT00950000183040"/>
<dbReference type="InterPro" id="IPR010504">
    <property type="entry name" value="AH_dom"/>
</dbReference>
<dbReference type="OMA" id="HRRHYER"/>
<dbReference type="FunCoup" id="H2YGM3">
    <property type="interactions" value="50"/>
</dbReference>
<evidence type="ECO:0000259" key="6">
    <source>
        <dbReference type="PROSITE" id="PS50870"/>
    </source>
</evidence>
<keyword evidence="5" id="KW-0472">Membrane</keyword>
<dbReference type="Pfam" id="PF06456">
    <property type="entry name" value="Arfaptin"/>
    <property type="match status" value="1"/>
</dbReference>
<dbReference type="STRING" id="51511.ENSCSAVP00000004472"/>
<dbReference type="InterPro" id="IPR027267">
    <property type="entry name" value="AH/BAR_dom_sf"/>
</dbReference>
<dbReference type="GO" id="GO:0000139">
    <property type="term" value="C:Golgi membrane"/>
    <property type="evidence" value="ECO:0007669"/>
    <property type="project" value="UniProtKB-SubCell"/>
</dbReference>
<reference evidence="7" key="2">
    <citation type="submission" date="2025-08" db="UniProtKB">
        <authorList>
            <consortium name="Ensembl"/>
        </authorList>
    </citation>
    <scope>IDENTIFICATION</scope>
</reference>
<accession>H2YGM3</accession>
<protein>
    <recommendedName>
        <fullName evidence="6">AH domain-containing protein</fullName>
    </recommendedName>
</protein>
<dbReference type="GO" id="GO:0019904">
    <property type="term" value="F:protein domain specific binding"/>
    <property type="evidence" value="ECO:0007669"/>
    <property type="project" value="InterPro"/>
</dbReference>
<dbReference type="GO" id="GO:0070273">
    <property type="term" value="F:phosphatidylinositol-4-phosphate binding"/>
    <property type="evidence" value="ECO:0007669"/>
    <property type="project" value="UniProtKB-ARBA"/>
</dbReference>
<dbReference type="GO" id="GO:0034315">
    <property type="term" value="P:regulation of Arp2/3 complex-mediated actin nucleation"/>
    <property type="evidence" value="ECO:0007669"/>
    <property type="project" value="TreeGrafter"/>
</dbReference>
<dbReference type="Ensembl" id="ENSCSAVT00000004537.1">
    <property type="protein sequence ID" value="ENSCSAVP00000004472.1"/>
    <property type="gene ID" value="ENSCSAVG00000002650.1"/>
</dbReference>
<reference evidence="8" key="1">
    <citation type="submission" date="2003-08" db="EMBL/GenBank/DDBJ databases">
        <authorList>
            <person name="Birren B."/>
            <person name="Nusbaum C."/>
            <person name="Abebe A."/>
            <person name="Abouelleil A."/>
            <person name="Adekoya E."/>
            <person name="Ait-zahra M."/>
            <person name="Allen N."/>
            <person name="Allen T."/>
            <person name="An P."/>
            <person name="Anderson M."/>
            <person name="Anderson S."/>
            <person name="Arachchi H."/>
            <person name="Armbruster J."/>
            <person name="Bachantsang P."/>
            <person name="Baldwin J."/>
            <person name="Barry A."/>
            <person name="Bayul T."/>
            <person name="Blitshsteyn B."/>
            <person name="Bloom T."/>
            <person name="Blye J."/>
            <person name="Boguslavskiy L."/>
            <person name="Borowsky M."/>
            <person name="Boukhgalter B."/>
            <person name="Brunache A."/>
            <person name="Butler J."/>
            <person name="Calixte N."/>
            <person name="Calvo S."/>
            <person name="Camarata J."/>
            <person name="Campo K."/>
            <person name="Chang J."/>
            <person name="Cheshatsang Y."/>
            <person name="Citroen M."/>
            <person name="Collymore A."/>
            <person name="Considine T."/>
            <person name="Cook A."/>
            <person name="Cooke P."/>
            <person name="Corum B."/>
            <person name="Cuomo C."/>
            <person name="David R."/>
            <person name="Dawoe T."/>
            <person name="Degray S."/>
            <person name="Dodge S."/>
            <person name="Dooley K."/>
            <person name="Dorje P."/>
            <person name="Dorjee K."/>
            <person name="Dorris L."/>
            <person name="Duffey N."/>
            <person name="Dupes A."/>
            <person name="Elkins T."/>
            <person name="Engels R."/>
            <person name="Erickson J."/>
            <person name="Farina A."/>
            <person name="Faro S."/>
            <person name="Ferreira P."/>
            <person name="Fischer H."/>
            <person name="Fitzgerald M."/>
            <person name="Foley K."/>
            <person name="Gage D."/>
            <person name="Galagan J."/>
            <person name="Gearin G."/>
            <person name="Gnerre S."/>
            <person name="Gnirke A."/>
            <person name="Goyette A."/>
            <person name="Graham J."/>
            <person name="Grandbois E."/>
            <person name="Gyaltsen K."/>
            <person name="Hafez N."/>
            <person name="Hagopian D."/>
            <person name="Hagos B."/>
            <person name="Hall J."/>
            <person name="Hatcher B."/>
            <person name="Heller A."/>
            <person name="Higgins H."/>
            <person name="Honan T."/>
            <person name="Horn A."/>
            <person name="Houde N."/>
            <person name="Hughes L."/>
            <person name="Hulme W."/>
            <person name="Husby E."/>
            <person name="Iliev I."/>
            <person name="Jaffe D."/>
            <person name="Jones C."/>
            <person name="Kamal M."/>
            <person name="Kamat A."/>
            <person name="Kamvysselis M."/>
            <person name="Karlsson E."/>
            <person name="Kells C."/>
            <person name="Kieu A."/>
            <person name="Kisner P."/>
            <person name="Kodira C."/>
            <person name="Kulbokas E."/>
            <person name="Labutti K."/>
            <person name="Lama D."/>
            <person name="Landers T."/>
            <person name="Leger J."/>
            <person name="Levine S."/>
            <person name="Lewis D."/>
            <person name="Lewis T."/>
            <person name="Lindblad-toh K."/>
            <person name="Liu X."/>
            <person name="Lokyitsang T."/>
            <person name="Lokyitsang Y."/>
            <person name="Lucien O."/>
            <person name="Lui A."/>
            <person name="Ma L.J."/>
            <person name="Mabbitt R."/>
            <person name="Macdonald J."/>
            <person name="Maclean C."/>
            <person name="Major J."/>
            <person name="Manning J."/>
            <person name="Marabella R."/>
            <person name="Maru K."/>
            <person name="Matthews C."/>
            <person name="Mauceli E."/>
            <person name="Mccarthy M."/>
            <person name="Mcdonough S."/>
            <person name="Mcghee T."/>
            <person name="Meldrim J."/>
            <person name="Meneus L."/>
            <person name="Mesirov J."/>
            <person name="Mihalev A."/>
            <person name="Mihova T."/>
            <person name="Mikkelsen T."/>
            <person name="Mlenga V."/>
            <person name="Moru K."/>
            <person name="Mozes J."/>
            <person name="Mulrain L."/>
            <person name="Munson G."/>
            <person name="Naylor J."/>
            <person name="Newes C."/>
            <person name="Nguyen C."/>
            <person name="Nguyen N."/>
            <person name="Nguyen T."/>
            <person name="Nicol R."/>
            <person name="Nielsen C."/>
            <person name="Nizzari M."/>
            <person name="Norbu C."/>
            <person name="Norbu N."/>
            <person name="O'donnell P."/>
            <person name="Okoawo O."/>
            <person name="O'leary S."/>
            <person name="Omotosho B."/>
            <person name="O'neill K."/>
            <person name="Osman S."/>
            <person name="Parker S."/>
            <person name="Perrin D."/>
            <person name="Phunkhang P."/>
            <person name="Piqani B."/>
            <person name="Purcell S."/>
            <person name="Rachupka T."/>
            <person name="Ramasamy U."/>
            <person name="Rameau R."/>
            <person name="Ray V."/>
            <person name="Raymond C."/>
            <person name="Retta R."/>
            <person name="Richardson S."/>
            <person name="Rise C."/>
            <person name="Rodriguez J."/>
            <person name="Rogers J."/>
            <person name="Rogov P."/>
            <person name="Rutman M."/>
            <person name="Schupbach R."/>
            <person name="Seaman C."/>
            <person name="Settipalli S."/>
            <person name="Sharpe T."/>
            <person name="Sheridan J."/>
            <person name="Sherpa N."/>
            <person name="Shi J."/>
            <person name="Smirnov S."/>
            <person name="Smith C."/>
            <person name="Sougnez C."/>
            <person name="Spencer B."/>
            <person name="Stalker J."/>
            <person name="Stange-thomann N."/>
            <person name="Stavropoulos S."/>
            <person name="Stetson K."/>
            <person name="Stone C."/>
            <person name="Stone S."/>
            <person name="Stubbs M."/>
            <person name="Talamas J."/>
            <person name="Tchuinga P."/>
            <person name="Tenzing P."/>
            <person name="Tesfaye S."/>
            <person name="Theodore J."/>
            <person name="Thoulutsang Y."/>
            <person name="Topham K."/>
            <person name="Towey S."/>
            <person name="Tsamla T."/>
            <person name="Tsomo N."/>
            <person name="Vallee D."/>
            <person name="Vassiliev H."/>
            <person name="Venkataraman V."/>
            <person name="Vinson J."/>
            <person name="Vo A."/>
            <person name="Wade C."/>
            <person name="Wang S."/>
            <person name="Wangchuk T."/>
            <person name="Wangdi T."/>
            <person name="Whittaker C."/>
            <person name="Wilkinson J."/>
            <person name="Wu Y."/>
            <person name="Wyman D."/>
            <person name="Yadav S."/>
            <person name="Yang S."/>
            <person name="Yang X."/>
            <person name="Yeager S."/>
            <person name="Yee E."/>
            <person name="Young G."/>
            <person name="Zainoun J."/>
            <person name="Zembeck L."/>
            <person name="Zimmer A."/>
            <person name="Zody M."/>
            <person name="Lander E."/>
        </authorList>
    </citation>
    <scope>NUCLEOTIDE SEQUENCE [LARGE SCALE GENOMIC DNA]</scope>
</reference>
<evidence type="ECO:0000313" key="8">
    <source>
        <dbReference type="Proteomes" id="UP000007875"/>
    </source>
</evidence>
<evidence type="ECO:0000256" key="3">
    <source>
        <dbReference type="ARBA" id="ARBA00022553"/>
    </source>
</evidence>
<dbReference type="InterPro" id="IPR030798">
    <property type="entry name" value="Arfaptin_fam"/>
</dbReference>
<keyword evidence="8" id="KW-1185">Reference proteome</keyword>
<dbReference type="GO" id="GO:0006886">
    <property type="term" value="P:intracellular protein transport"/>
    <property type="evidence" value="ECO:0007669"/>
    <property type="project" value="TreeGrafter"/>
</dbReference>
<dbReference type="FunFam" id="1.20.1270.60:FF:000003">
    <property type="entry name" value="arfaptin-2 isoform X1"/>
    <property type="match status" value="1"/>
</dbReference>
<dbReference type="CDD" id="cd07660">
    <property type="entry name" value="BAR_Arfaptin"/>
    <property type="match status" value="1"/>
</dbReference>
<organism evidence="7 8">
    <name type="scientific">Ciona savignyi</name>
    <name type="common">Pacific transparent sea squirt</name>
    <dbReference type="NCBI Taxonomy" id="51511"/>
    <lineage>
        <taxon>Eukaryota</taxon>
        <taxon>Metazoa</taxon>
        <taxon>Chordata</taxon>
        <taxon>Tunicata</taxon>
        <taxon>Ascidiacea</taxon>
        <taxon>Phlebobranchia</taxon>
        <taxon>Cionidae</taxon>
        <taxon>Ciona</taxon>
    </lineage>
</organism>
<dbReference type="PANTHER" id="PTHR12141:SF5">
    <property type="entry name" value="ARFAPTIN"/>
    <property type="match status" value="1"/>
</dbReference>
<evidence type="ECO:0000256" key="2">
    <source>
        <dbReference type="ARBA" id="ARBA00004601"/>
    </source>
</evidence>
<dbReference type="SMART" id="SM01015">
    <property type="entry name" value="Arfaptin"/>
    <property type="match status" value="1"/>
</dbReference>
<dbReference type="eggNOG" id="KOG3876">
    <property type="taxonomic scope" value="Eukaryota"/>
</dbReference>
<dbReference type="Proteomes" id="UP000007875">
    <property type="component" value="Unassembled WGS sequence"/>
</dbReference>
<evidence type="ECO:0000256" key="1">
    <source>
        <dbReference type="ARBA" id="ARBA00004394"/>
    </source>
</evidence>
<dbReference type="Gene3D" id="1.20.1270.60">
    <property type="entry name" value="Arfaptin homology (AH) domain/BAR domain"/>
    <property type="match status" value="1"/>
</dbReference>
<dbReference type="GO" id="GO:0032588">
    <property type="term" value="C:trans-Golgi network membrane"/>
    <property type="evidence" value="ECO:0007669"/>
    <property type="project" value="UniProtKB-ARBA"/>
</dbReference>
<dbReference type="PANTHER" id="PTHR12141">
    <property type="entry name" value="ARFAPTIN-RELATED"/>
    <property type="match status" value="1"/>
</dbReference>
<dbReference type="PROSITE" id="PS50870">
    <property type="entry name" value="AH"/>
    <property type="match status" value="1"/>
</dbReference>
<feature type="domain" description="AH" evidence="6">
    <location>
        <begin position="35"/>
        <end position="233"/>
    </location>
</feature>
<evidence type="ECO:0000256" key="4">
    <source>
        <dbReference type="ARBA" id="ARBA00023034"/>
    </source>
</evidence>
<keyword evidence="4" id="KW-0333">Golgi apparatus</keyword>
<keyword evidence="3" id="KW-0597">Phosphoprotein</keyword>
<evidence type="ECO:0000256" key="5">
    <source>
        <dbReference type="ARBA" id="ARBA00023136"/>
    </source>
</evidence>
<evidence type="ECO:0000313" key="7">
    <source>
        <dbReference type="Ensembl" id="ENSCSAVP00000004472.1"/>
    </source>
</evidence>
<comment type="subcellular location">
    <subcellularLocation>
        <location evidence="1">Golgi apparatus membrane</location>
    </subcellularLocation>
    <subcellularLocation>
        <location evidence="2">Golgi apparatus</location>
        <location evidence="2">trans-Golgi network</location>
    </subcellularLocation>
</comment>
<name>H2YGM3_CIOSA</name>
<dbReference type="SUPFAM" id="SSF103657">
    <property type="entry name" value="BAR/IMD domain-like"/>
    <property type="match status" value="1"/>
</dbReference>
<dbReference type="HOGENOM" id="CLU_047975_3_0_1"/>
<reference evidence="7" key="3">
    <citation type="submission" date="2025-09" db="UniProtKB">
        <authorList>
            <consortium name="Ensembl"/>
        </authorList>
    </citation>
    <scope>IDENTIFICATION</scope>
</reference>
<sequence length="233" mass="26516">QAAAVRAENLKTWSVKTYKCTKQILSERLGKGSKTVDLELEAKIEILRDTKRKYENLLALSKVLANHFTNIIQTQKVLGEAFAELSAKSQELQEEFRYNAETQHVLSKNGEKLLTAINFFISGVTTLCSKTMDDSLLTVKRYEASRLEFDAYRNDLEMLNLAPRTEANILKLATAQTAFNTNKAMYDKLRSDVTVKLQFLDENRVKVMQKQLLLFHNAISAYFAGNQHELDAT</sequence>